<evidence type="ECO:0000256" key="1">
    <source>
        <dbReference type="SAM" id="Phobius"/>
    </source>
</evidence>
<keyword evidence="3" id="KW-1185">Reference proteome</keyword>
<dbReference type="InterPro" id="IPR021313">
    <property type="entry name" value="DUF2909"/>
</dbReference>
<dbReference type="RefSeq" id="WP_075766295.1">
    <property type="nucleotide sequence ID" value="NZ_MJIL01000086.1"/>
</dbReference>
<dbReference type="AlphaFoldDB" id="A0A1Q9GGI1"/>
<proteinExistence type="predicted"/>
<dbReference type="STRING" id="1903952.BIT28_08215"/>
<keyword evidence="1" id="KW-0472">Membrane</keyword>
<evidence type="ECO:0008006" key="4">
    <source>
        <dbReference type="Google" id="ProtNLM"/>
    </source>
</evidence>
<keyword evidence="1" id="KW-0812">Transmembrane</keyword>
<dbReference type="Proteomes" id="UP000186905">
    <property type="component" value="Unassembled WGS sequence"/>
</dbReference>
<dbReference type="Pfam" id="PF11137">
    <property type="entry name" value="DUF2909"/>
    <property type="match status" value="1"/>
</dbReference>
<dbReference type="EMBL" id="MJIL01000086">
    <property type="protein sequence ID" value="OLQ73551.1"/>
    <property type="molecule type" value="Genomic_DNA"/>
</dbReference>
<dbReference type="OrthoDB" id="5706633at2"/>
<comment type="caution">
    <text evidence="2">The sequence shown here is derived from an EMBL/GenBank/DDBJ whole genome shotgun (WGS) entry which is preliminary data.</text>
</comment>
<gene>
    <name evidence="2" type="ORF">BIT28_08215</name>
</gene>
<keyword evidence="1" id="KW-1133">Transmembrane helix</keyword>
<sequence>MLLKAIIICLLVFIVLNLFRALPAMLNNQGKQPMSHFLGRRVMISVIVFALLMLAIASGYITPNPRPY</sequence>
<name>A0A1Q9GGI1_9GAMM</name>
<evidence type="ECO:0000313" key="2">
    <source>
        <dbReference type="EMBL" id="OLQ73551.1"/>
    </source>
</evidence>
<protein>
    <recommendedName>
        <fullName evidence="4">DUF2909 domain-containing protein</fullName>
    </recommendedName>
</protein>
<accession>A0A1Q9GGI1</accession>
<feature type="transmembrane region" description="Helical" evidence="1">
    <location>
        <begin position="37"/>
        <end position="61"/>
    </location>
</feature>
<organism evidence="2 3">
    <name type="scientific">Photobacterium proteolyticum</name>
    <dbReference type="NCBI Taxonomy" id="1903952"/>
    <lineage>
        <taxon>Bacteria</taxon>
        <taxon>Pseudomonadati</taxon>
        <taxon>Pseudomonadota</taxon>
        <taxon>Gammaproteobacteria</taxon>
        <taxon>Vibrionales</taxon>
        <taxon>Vibrionaceae</taxon>
        <taxon>Photobacterium</taxon>
    </lineage>
</organism>
<reference evidence="2 3" key="1">
    <citation type="submission" date="2016-09" db="EMBL/GenBank/DDBJ databases">
        <title>Photobacterium proteolyticum sp. nov. a protease producing bacterium isolated from ocean sediments of Laizhou Bay.</title>
        <authorList>
            <person name="Li Y."/>
        </authorList>
    </citation>
    <scope>NUCLEOTIDE SEQUENCE [LARGE SCALE GENOMIC DNA]</scope>
    <source>
        <strain evidence="2 3">13-12</strain>
    </source>
</reference>
<evidence type="ECO:0000313" key="3">
    <source>
        <dbReference type="Proteomes" id="UP000186905"/>
    </source>
</evidence>